<dbReference type="OrthoDB" id="526653at2759"/>
<keyword evidence="8 10" id="KW-0539">Nucleus</keyword>
<reference evidence="12" key="1">
    <citation type="journal article" date="2020" name="Stud. Mycol.">
        <title>101 Dothideomycetes genomes: a test case for predicting lifestyles and emergence of pathogens.</title>
        <authorList>
            <person name="Haridas S."/>
            <person name="Albert R."/>
            <person name="Binder M."/>
            <person name="Bloem J."/>
            <person name="Labutti K."/>
            <person name="Salamov A."/>
            <person name="Andreopoulos B."/>
            <person name="Baker S."/>
            <person name="Barry K."/>
            <person name="Bills G."/>
            <person name="Bluhm B."/>
            <person name="Cannon C."/>
            <person name="Castanera R."/>
            <person name="Culley D."/>
            <person name="Daum C."/>
            <person name="Ezra D."/>
            <person name="Gonzalez J."/>
            <person name="Henrissat B."/>
            <person name="Kuo A."/>
            <person name="Liang C."/>
            <person name="Lipzen A."/>
            <person name="Lutzoni F."/>
            <person name="Magnuson J."/>
            <person name="Mondo S."/>
            <person name="Nolan M."/>
            <person name="Ohm R."/>
            <person name="Pangilinan J."/>
            <person name="Park H.-J."/>
            <person name="Ramirez L."/>
            <person name="Alfaro M."/>
            <person name="Sun H."/>
            <person name="Tritt A."/>
            <person name="Yoshinaga Y."/>
            <person name="Zwiers L.-H."/>
            <person name="Turgeon B."/>
            <person name="Goodwin S."/>
            <person name="Spatafora J."/>
            <person name="Crous P."/>
            <person name="Grigoriev I."/>
        </authorList>
    </citation>
    <scope>NUCLEOTIDE SEQUENCE</scope>
    <source>
        <strain evidence="12">CBS 379.55</strain>
    </source>
</reference>
<evidence type="ECO:0000256" key="1">
    <source>
        <dbReference type="ARBA" id="ARBA00004123"/>
    </source>
</evidence>
<dbReference type="PANTHER" id="PTHR13381:SF0">
    <property type="entry name" value="MEDIATOR OF RNA POLYMERASE II TRANSCRIPTION SUBUNIT 21"/>
    <property type="match status" value="1"/>
</dbReference>
<keyword evidence="6 10" id="KW-0010">Activator</keyword>
<comment type="function">
    <text evidence="9 10">Component of the Mediator complex, a coactivator involved in the regulated transcription of nearly all RNA polymerase II-dependent genes. Mediator functions as a bridge to convey information from gene-specific regulatory proteins to the basal RNA polymerase II transcription machinery. Mediator is recruited to promoters by direct interactions with regulatory proteins and serves as a scaffold for the assembly of a functional preinitiation complex with RNA polymerase II and the general transcription factors.</text>
</comment>
<evidence type="ECO:0000256" key="6">
    <source>
        <dbReference type="ARBA" id="ARBA00023159"/>
    </source>
</evidence>
<proteinExistence type="inferred from homology"/>
<dbReference type="Proteomes" id="UP000800097">
    <property type="component" value="Unassembled WGS sequence"/>
</dbReference>
<keyword evidence="5 10" id="KW-0805">Transcription regulation</keyword>
<dbReference type="SUPFAM" id="SSF140718">
    <property type="entry name" value="Mediator hinge subcomplex-like"/>
    <property type="match status" value="1"/>
</dbReference>
<evidence type="ECO:0000256" key="9">
    <source>
        <dbReference type="ARBA" id="ARBA00025687"/>
    </source>
</evidence>
<dbReference type="GO" id="GO:0006357">
    <property type="term" value="P:regulation of transcription by RNA polymerase II"/>
    <property type="evidence" value="ECO:0007669"/>
    <property type="project" value="TreeGrafter"/>
</dbReference>
<evidence type="ECO:0000256" key="8">
    <source>
        <dbReference type="ARBA" id="ARBA00023242"/>
    </source>
</evidence>
<feature type="compositionally biased region" description="Low complexity" evidence="11">
    <location>
        <begin position="51"/>
        <end position="73"/>
    </location>
</feature>
<protein>
    <recommendedName>
        <fullName evidence="4 10">Mediator of RNA polymerase II transcription subunit 21</fullName>
    </recommendedName>
</protein>
<dbReference type="GO" id="GO:0003712">
    <property type="term" value="F:transcription coregulator activity"/>
    <property type="evidence" value="ECO:0007669"/>
    <property type="project" value="TreeGrafter"/>
</dbReference>
<evidence type="ECO:0000256" key="2">
    <source>
        <dbReference type="ARBA" id="ARBA00005770"/>
    </source>
</evidence>
<name>A0A6A6JTI5_WESOR</name>
<dbReference type="EMBL" id="ML986486">
    <property type="protein sequence ID" value="KAF2279158.1"/>
    <property type="molecule type" value="Genomic_DNA"/>
</dbReference>
<keyword evidence="7 10" id="KW-0804">Transcription</keyword>
<dbReference type="GO" id="GO:0016592">
    <property type="term" value="C:mediator complex"/>
    <property type="evidence" value="ECO:0007669"/>
    <property type="project" value="UniProtKB-UniRule"/>
</dbReference>
<evidence type="ECO:0000256" key="11">
    <source>
        <dbReference type="SAM" id="MobiDB-lite"/>
    </source>
</evidence>
<feature type="region of interest" description="Disordered" evidence="11">
    <location>
        <begin position="51"/>
        <end position="91"/>
    </location>
</feature>
<dbReference type="InterPro" id="IPR021384">
    <property type="entry name" value="Mediator_Med21"/>
</dbReference>
<dbReference type="Gene3D" id="6.10.280.10">
    <property type="entry name" value="Mediator complex, subunit Med21"/>
    <property type="match status" value="1"/>
</dbReference>
<evidence type="ECO:0000313" key="12">
    <source>
        <dbReference type="EMBL" id="KAF2279158.1"/>
    </source>
</evidence>
<organism evidence="12 13">
    <name type="scientific">Westerdykella ornata</name>
    <dbReference type="NCBI Taxonomy" id="318751"/>
    <lineage>
        <taxon>Eukaryota</taxon>
        <taxon>Fungi</taxon>
        <taxon>Dikarya</taxon>
        <taxon>Ascomycota</taxon>
        <taxon>Pezizomycotina</taxon>
        <taxon>Dothideomycetes</taxon>
        <taxon>Pleosporomycetidae</taxon>
        <taxon>Pleosporales</taxon>
        <taxon>Sporormiaceae</taxon>
        <taxon>Westerdykella</taxon>
    </lineage>
</organism>
<dbReference type="PANTHER" id="PTHR13381">
    <property type="entry name" value="RNA POLYMERASE II HOLOENZYME COMPONENT SRB7"/>
    <property type="match status" value="1"/>
</dbReference>
<evidence type="ECO:0000256" key="10">
    <source>
        <dbReference type="RuleBase" id="RU366036"/>
    </source>
</evidence>
<accession>A0A6A6JTI5</accession>
<evidence type="ECO:0000256" key="7">
    <source>
        <dbReference type="ARBA" id="ARBA00023163"/>
    </source>
</evidence>
<dbReference type="GeneID" id="54550814"/>
<sequence>MSDVLTQIQDEVDKLLLQMQSSLQTIKHRAPPSAPPGQPLLTSFTVHAQQQAQQAQAQAAANAPQQGQGVPAQSHDALNASIPEVSPEELQNQIKELSHDLVQKEQQIETLIKALPGHGVSEKEQWEKMKALKKELLGLEQEKEEAVKDREELLRKVERLILGVGAV</sequence>
<evidence type="ECO:0000256" key="5">
    <source>
        <dbReference type="ARBA" id="ARBA00023015"/>
    </source>
</evidence>
<dbReference type="InterPro" id="IPR037212">
    <property type="entry name" value="Med7/Med21-like"/>
</dbReference>
<gene>
    <name evidence="12" type="ORF">EI97DRAFT_430255</name>
</gene>
<evidence type="ECO:0000256" key="3">
    <source>
        <dbReference type="ARBA" id="ARBA00011837"/>
    </source>
</evidence>
<dbReference type="RefSeq" id="XP_033656697.1">
    <property type="nucleotide sequence ID" value="XM_033797639.1"/>
</dbReference>
<dbReference type="AlphaFoldDB" id="A0A6A6JTI5"/>
<keyword evidence="13" id="KW-1185">Reference proteome</keyword>
<comment type="subunit">
    <text evidence="3 10">Component of the Mediator complex.</text>
</comment>
<dbReference type="Pfam" id="PF11221">
    <property type="entry name" value="Med21"/>
    <property type="match status" value="1"/>
</dbReference>
<comment type="subcellular location">
    <subcellularLocation>
        <location evidence="1 10">Nucleus</location>
    </subcellularLocation>
</comment>
<evidence type="ECO:0000313" key="13">
    <source>
        <dbReference type="Proteomes" id="UP000800097"/>
    </source>
</evidence>
<evidence type="ECO:0000256" key="4">
    <source>
        <dbReference type="ARBA" id="ARBA00019691"/>
    </source>
</evidence>
<comment type="similarity">
    <text evidence="2 10">Belongs to the Mediator complex subunit 21 family.</text>
</comment>